<evidence type="ECO:0000313" key="3">
    <source>
        <dbReference type="Proteomes" id="UP000185478"/>
    </source>
</evidence>
<evidence type="ECO:0000313" key="2">
    <source>
        <dbReference type="EMBL" id="APT84243.1"/>
    </source>
</evidence>
<feature type="compositionally biased region" description="Acidic residues" evidence="1">
    <location>
        <begin position="441"/>
        <end position="462"/>
    </location>
</feature>
<feature type="compositionally biased region" description="Polar residues" evidence="1">
    <location>
        <begin position="417"/>
        <end position="437"/>
    </location>
</feature>
<feature type="region of interest" description="Disordered" evidence="1">
    <location>
        <begin position="405"/>
        <end position="462"/>
    </location>
</feature>
<dbReference type="AlphaFoldDB" id="A0A1L7CEP6"/>
<protein>
    <submittedName>
        <fullName evidence="2">Uncharacterized protein</fullName>
    </submittedName>
</protein>
<dbReference type="STRING" id="1431546.CAQU_03235"/>
<dbReference type="EMBL" id="CP009245">
    <property type="protein sequence ID" value="APT84243.1"/>
    <property type="molecule type" value="Genomic_DNA"/>
</dbReference>
<name>A0A1L7CEP6_9CORY</name>
<reference evidence="2 3" key="1">
    <citation type="submission" date="2014-08" db="EMBL/GenBank/DDBJ databases">
        <title>Complete genome sequence of Corynebacterium aquilae S-613T(T) (=DSM 44791(T)), isolated from the choana of a healthy golden eagle.</title>
        <authorList>
            <person name="Ruckert C."/>
            <person name="Albersmeier A."/>
            <person name="Winkler A."/>
            <person name="Kalinowski J."/>
        </authorList>
    </citation>
    <scope>NUCLEOTIDE SEQUENCE [LARGE SCALE GENOMIC DNA]</scope>
    <source>
        <strain evidence="2 3">S-613</strain>
    </source>
</reference>
<gene>
    <name evidence="2" type="ORF">CAQU_03235</name>
</gene>
<dbReference type="Proteomes" id="UP000185478">
    <property type="component" value="Chromosome"/>
</dbReference>
<keyword evidence="3" id="KW-1185">Reference proteome</keyword>
<sequence>MAYDDDYYPDGPYPGDEISPVYEEILRQQNRGNFVAHDSMTYTNNRETISGGYIHEWYYEVPEGGYGHAKLSDELKAVYQAQLPYMMNTNNVPQQGWRTDDVLIALGDGRERRLMPPERIERAMERIDKVYESFPWDEVTASDRRDMVARLHAMLTEVHPFSLWSRVAVEDTMTVIAERHEVNVRSDYSGRSYAEDVHKARAMQAAEQKILRAETFDPQPMLDAYRRFHTLEPEDSRIEEATARAVTDIEWRQIRTYEEINADSARLAPPLHIDIDLDSLVWRDVPFPEFDQYTAPQAEVAYAAPFVFQTVAETDWSTFENGVSLMVFDTTTGYVATSTEDEADPWLADVFGREKWEAFVRARGHEFHTPASANAAPGSLDFGDDINAEDTEYKEVLVIDEDAPMLTDWSPADFETPETQTESPGSAATASVATLPSNEAVDSDIDSDVDDATEDAQEEEAL</sequence>
<proteinExistence type="predicted"/>
<dbReference type="KEGG" id="caqu:CAQU_03235"/>
<accession>A0A1L7CEP6</accession>
<evidence type="ECO:0000256" key="1">
    <source>
        <dbReference type="SAM" id="MobiDB-lite"/>
    </source>
</evidence>
<organism evidence="2 3">
    <name type="scientific">Corynebacterium aquilae DSM 44791</name>
    <dbReference type="NCBI Taxonomy" id="1431546"/>
    <lineage>
        <taxon>Bacteria</taxon>
        <taxon>Bacillati</taxon>
        <taxon>Actinomycetota</taxon>
        <taxon>Actinomycetes</taxon>
        <taxon>Mycobacteriales</taxon>
        <taxon>Corynebacteriaceae</taxon>
        <taxon>Corynebacterium</taxon>
    </lineage>
</organism>